<evidence type="ECO:0000256" key="3">
    <source>
        <dbReference type="ARBA" id="ARBA00022729"/>
    </source>
</evidence>
<feature type="chain" id="PRO_5019614284" description="Serine protease" evidence="6">
    <location>
        <begin position="36"/>
        <end position="324"/>
    </location>
</feature>
<sequence length="324" mass="33730">MNTRNGLGRTWLRGMTVAVTVLATGLTVATAPASAAPGSARPDTPVASDGSRVSVSSRAAVGGTSGFAGTGKMVGANLSAPSGSSATALGTESIFGPDNRIRINPTTSFPARAVVMITRNGNAHCTGWMYGPDIVATAGHCVHSGGSGGSWYTGQLTIWPARNGSSAPYGSCGVRQLYSVTGWTVSGDEAYDYAAIKLNCTIGYSTGWFGYWWQAASLAGASTLINGYPGEKPFGEQWRGDSVARTVAVSQANQIFYSNDTTGGMSGSPVYQNRAAGSPWCTGYCSMGIHAYGFPHSGYPHNTYNHGTRITEARFNNMQAWKAA</sequence>
<accession>A0A495JS29</accession>
<dbReference type="OrthoDB" id="1855925at2"/>
<dbReference type="InterPro" id="IPR009003">
    <property type="entry name" value="Peptidase_S1_PA"/>
</dbReference>
<dbReference type="Proteomes" id="UP000277671">
    <property type="component" value="Unassembled WGS sequence"/>
</dbReference>
<dbReference type="EMBL" id="RBKT01000001">
    <property type="protein sequence ID" value="RKR91164.1"/>
    <property type="molecule type" value="Genomic_DNA"/>
</dbReference>
<name>A0A495JS29_9ACTN</name>
<evidence type="ECO:0000256" key="1">
    <source>
        <dbReference type="ARBA" id="ARBA00008764"/>
    </source>
</evidence>
<keyword evidence="3 6" id="KW-0732">Signal</keyword>
<feature type="region of interest" description="Disordered" evidence="7">
    <location>
        <begin position="32"/>
        <end position="53"/>
    </location>
</feature>
<dbReference type="Gene3D" id="2.40.10.10">
    <property type="entry name" value="Trypsin-like serine proteases"/>
    <property type="match status" value="2"/>
</dbReference>
<comment type="similarity">
    <text evidence="1 6">Belongs to the peptidase S1B family.</text>
</comment>
<dbReference type="InterPro" id="IPR043504">
    <property type="entry name" value="Peptidase_S1_PA_chymotrypsin"/>
</dbReference>
<feature type="signal peptide" evidence="6">
    <location>
        <begin position="1"/>
        <end position="35"/>
    </location>
</feature>
<evidence type="ECO:0000256" key="7">
    <source>
        <dbReference type="SAM" id="MobiDB-lite"/>
    </source>
</evidence>
<keyword evidence="5 6" id="KW-0720">Serine protease</keyword>
<evidence type="ECO:0000256" key="5">
    <source>
        <dbReference type="ARBA" id="ARBA00022825"/>
    </source>
</evidence>
<dbReference type="PRINTS" id="PR00839">
    <property type="entry name" value="V8PROTEASE"/>
</dbReference>
<evidence type="ECO:0000313" key="9">
    <source>
        <dbReference type="Proteomes" id="UP000277671"/>
    </source>
</evidence>
<gene>
    <name evidence="8" type="ORF">BDK92_5555</name>
</gene>
<dbReference type="RefSeq" id="WP_121159307.1">
    <property type="nucleotide sequence ID" value="NZ_RBKT01000001.1"/>
</dbReference>
<evidence type="ECO:0000256" key="6">
    <source>
        <dbReference type="RuleBase" id="RU004296"/>
    </source>
</evidence>
<protein>
    <recommendedName>
        <fullName evidence="6">Serine protease</fullName>
        <ecNumber evidence="6">3.4.21.-</ecNumber>
    </recommendedName>
</protein>
<dbReference type="PANTHER" id="PTHR15462:SF8">
    <property type="entry name" value="SERINE PROTEASE"/>
    <property type="match status" value="1"/>
</dbReference>
<dbReference type="PANTHER" id="PTHR15462">
    <property type="entry name" value="SERINE PROTEASE"/>
    <property type="match status" value="1"/>
</dbReference>
<keyword evidence="2 6" id="KW-0645">Protease</keyword>
<dbReference type="GO" id="GO:0008236">
    <property type="term" value="F:serine-type peptidase activity"/>
    <property type="evidence" value="ECO:0007669"/>
    <property type="project" value="UniProtKB-KW"/>
</dbReference>
<organism evidence="8 9">
    <name type="scientific">Micromonospora pisi</name>
    <dbReference type="NCBI Taxonomy" id="589240"/>
    <lineage>
        <taxon>Bacteria</taxon>
        <taxon>Bacillati</taxon>
        <taxon>Actinomycetota</taxon>
        <taxon>Actinomycetes</taxon>
        <taxon>Micromonosporales</taxon>
        <taxon>Micromonosporaceae</taxon>
        <taxon>Micromonospora</taxon>
    </lineage>
</organism>
<dbReference type="AlphaFoldDB" id="A0A495JS29"/>
<proteinExistence type="inferred from homology"/>
<comment type="caution">
    <text evidence="8">The sequence shown here is derived from an EMBL/GenBank/DDBJ whole genome shotgun (WGS) entry which is preliminary data.</text>
</comment>
<dbReference type="EC" id="3.4.21.-" evidence="6"/>
<evidence type="ECO:0000256" key="2">
    <source>
        <dbReference type="ARBA" id="ARBA00022670"/>
    </source>
</evidence>
<dbReference type="GO" id="GO:0006508">
    <property type="term" value="P:proteolysis"/>
    <property type="evidence" value="ECO:0007669"/>
    <property type="project" value="UniProtKB-KW"/>
</dbReference>
<evidence type="ECO:0000313" key="8">
    <source>
        <dbReference type="EMBL" id="RKR91164.1"/>
    </source>
</evidence>
<dbReference type="SUPFAM" id="SSF50494">
    <property type="entry name" value="Trypsin-like serine proteases"/>
    <property type="match status" value="1"/>
</dbReference>
<keyword evidence="9" id="KW-1185">Reference proteome</keyword>
<evidence type="ECO:0000256" key="4">
    <source>
        <dbReference type="ARBA" id="ARBA00022801"/>
    </source>
</evidence>
<reference evidence="8 9" key="1">
    <citation type="submission" date="2018-10" db="EMBL/GenBank/DDBJ databases">
        <title>Sequencing the genomes of 1000 actinobacteria strains.</title>
        <authorList>
            <person name="Klenk H.-P."/>
        </authorList>
    </citation>
    <scope>NUCLEOTIDE SEQUENCE [LARGE SCALE GENOMIC DNA]</scope>
    <source>
        <strain evidence="8 9">DSM 45175</strain>
    </source>
</reference>
<dbReference type="InterPro" id="IPR050966">
    <property type="entry name" value="Glutamyl_endopeptidase"/>
</dbReference>
<dbReference type="InterPro" id="IPR008256">
    <property type="entry name" value="Peptidase_S1B"/>
</dbReference>
<keyword evidence="4 6" id="KW-0378">Hydrolase</keyword>
<dbReference type="Pfam" id="PF13365">
    <property type="entry name" value="Trypsin_2"/>
    <property type="match status" value="1"/>
</dbReference>